<sequence>MEDSIEERLQAVRKAIQKATKDALRNAYDENNGDDPNASFHLGVELFGQEISVVEENTREKLASIENELNAIKASPENHDEAANLKNKVEFLRQCSLARSFLDQSMTLSTPSLTPEIDLRRAASLQVQAQQAWKAAQTIVASESNASPSTLAAANQILDSLRSAVRRQKVDLLGEARKMWATSVSWSPNFLVVRSSNDLPMAYDVLQTFADDGHSALQDMFRKFTTEMYEWVFRPLLERLVSEEATTTLVSYQESEDNSGSLVNSSTTKTRVVRLEWNWNGKKADSSHSDILVWKNAIEFIQKTLIFITEHVLLERKPLCHLVGSKLFGRPEMQSSETISLEVLGIKTLNMGIDNGILRELLVDALEKSSIPTHLLPEEFHSLKAIASEFESFLSTFHDALVSLQLISEKGEPSLSSFAANFEAKYVEKRRCTILNEARRLLLNNDYHNTVEVGVDVRPDKDDKRLGLSDGMAVFRLQKSSISDTAAQIMKLCRRTMDESAAPVPNECSTSLAALQATLYRTAREVLELFRAIIPVTHGHEIAHVPRTAAILHNDCVFIAHNCLSLGLEYRERYTDDAKTPQGNLLQQTCIFVDMVPLFRDLAERSMGEMLDIQAKQIVELVGKPIAMLGESLRSDEIVSEWSEAEAAVAAGLYHLGHLNKAWRPVLSYDVLTRSIGYLADVLFSLLLDQIMKASDISTPACQFVNAQFEKVVKEVDNMTEGDRTGSQLMDRFFAIGRFMDMSLADIETNLSEGLFRSISAPELSKLIMACFNDSPNRKKLLKLLSVSD</sequence>
<dbReference type="GO" id="GO:0007094">
    <property type="term" value="P:mitotic spindle assembly checkpoint signaling"/>
    <property type="evidence" value="ECO:0007669"/>
    <property type="project" value="TreeGrafter"/>
</dbReference>
<dbReference type="InterPro" id="IPR055148">
    <property type="entry name" value="ZW10_C_2"/>
</dbReference>
<comment type="caution">
    <text evidence="3">The sequence shown here is derived from an EMBL/GenBank/DDBJ whole genome shotgun (WGS) entry which is preliminary data.</text>
</comment>
<evidence type="ECO:0000259" key="2">
    <source>
        <dbReference type="Pfam" id="PF22766"/>
    </source>
</evidence>
<keyword evidence="4" id="KW-1185">Reference proteome</keyword>
<feature type="domain" description="ZW10 C-terminal helical" evidence="2">
    <location>
        <begin position="648"/>
        <end position="782"/>
    </location>
</feature>
<feature type="domain" description="Centromere/kinetochore protein zw10 C-terminal" evidence="1">
    <location>
        <begin position="475"/>
        <end position="619"/>
    </location>
</feature>
<protein>
    <submittedName>
        <fullName evidence="3">Protein transport protein DSL1/ZW10</fullName>
    </submittedName>
</protein>
<proteinExistence type="predicted"/>
<dbReference type="AlphaFoldDB" id="A0A1Z5JKY7"/>
<evidence type="ECO:0000313" key="4">
    <source>
        <dbReference type="Proteomes" id="UP000198406"/>
    </source>
</evidence>
<dbReference type="Gene3D" id="1.10.357.150">
    <property type="match status" value="1"/>
</dbReference>
<dbReference type="Pfam" id="PF20666">
    <property type="entry name" value="ZW10_C"/>
    <property type="match status" value="1"/>
</dbReference>
<dbReference type="GO" id="GO:0006888">
    <property type="term" value="P:endoplasmic reticulum to Golgi vesicle-mediated transport"/>
    <property type="evidence" value="ECO:0007669"/>
    <property type="project" value="TreeGrafter"/>
</dbReference>
<evidence type="ECO:0000313" key="3">
    <source>
        <dbReference type="EMBL" id="GAX14683.1"/>
    </source>
</evidence>
<dbReference type="Proteomes" id="UP000198406">
    <property type="component" value="Unassembled WGS sequence"/>
</dbReference>
<dbReference type="OrthoDB" id="534815at2759"/>
<accession>A0A1Z5JKY7</accession>
<dbReference type="PANTHER" id="PTHR12205">
    <property type="entry name" value="CENTROMERE/KINETOCHORE PROTEIN ZW10"/>
    <property type="match status" value="1"/>
</dbReference>
<reference evidence="3 4" key="1">
    <citation type="journal article" date="2015" name="Plant Cell">
        <title>Oil accumulation by the oleaginous diatom Fistulifera solaris as revealed by the genome and transcriptome.</title>
        <authorList>
            <person name="Tanaka T."/>
            <person name="Maeda Y."/>
            <person name="Veluchamy A."/>
            <person name="Tanaka M."/>
            <person name="Abida H."/>
            <person name="Marechal E."/>
            <person name="Bowler C."/>
            <person name="Muto M."/>
            <person name="Sunaga Y."/>
            <person name="Tanaka M."/>
            <person name="Yoshino T."/>
            <person name="Taniguchi T."/>
            <person name="Fukuda Y."/>
            <person name="Nemoto M."/>
            <person name="Matsumoto M."/>
            <person name="Wong P.S."/>
            <person name="Aburatani S."/>
            <person name="Fujibuchi W."/>
        </authorList>
    </citation>
    <scope>NUCLEOTIDE SEQUENCE [LARGE SCALE GENOMIC DNA]</scope>
    <source>
        <strain evidence="3 4">JPCC DA0580</strain>
    </source>
</reference>
<gene>
    <name evidence="3" type="ORF">FisN_11Hh223</name>
</gene>
<dbReference type="GO" id="GO:0005737">
    <property type="term" value="C:cytoplasm"/>
    <property type="evidence" value="ECO:0007669"/>
    <property type="project" value="GOC"/>
</dbReference>
<dbReference type="PANTHER" id="PTHR12205:SF0">
    <property type="entry name" value="CENTROMERE_KINETOCHORE PROTEIN ZW10 HOMOLOG"/>
    <property type="match status" value="1"/>
</dbReference>
<dbReference type="Pfam" id="PF22766">
    <property type="entry name" value="ZW10_C2"/>
    <property type="match status" value="1"/>
</dbReference>
<dbReference type="InterPro" id="IPR048343">
    <property type="entry name" value="ZW10_C"/>
</dbReference>
<name>A0A1Z5JKY7_FISSO</name>
<dbReference type="GO" id="GO:1990423">
    <property type="term" value="C:RZZ complex"/>
    <property type="evidence" value="ECO:0007669"/>
    <property type="project" value="TreeGrafter"/>
</dbReference>
<dbReference type="EMBL" id="BDSP01000082">
    <property type="protein sequence ID" value="GAX14683.1"/>
    <property type="molecule type" value="Genomic_DNA"/>
</dbReference>
<evidence type="ECO:0000259" key="1">
    <source>
        <dbReference type="Pfam" id="PF20666"/>
    </source>
</evidence>
<dbReference type="InParanoid" id="A0A1Z5JKY7"/>
<dbReference type="InterPro" id="IPR046362">
    <property type="entry name" value="Zw10/DSL1_C_sf"/>
</dbReference>
<organism evidence="3 4">
    <name type="scientific">Fistulifera solaris</name>
    <name type="common">Oleaginous diatom</name>
    <dbReference type="NCBI Taxonomy" id="1519565"/>
    <lineage>
        <taxon>Eukaryota</taxon>
        <taxon>Sar</taxon>
        <taxon>Stramenopiles</taxon>
        <taxon>Ochrophyta</taxon>
        <taxon>Bacillariophyta</taxon>
        <taxon>Bacillariophyceae</taxon>
        <taxon>Bacillariophycidae</taxon>
        <taxon>Naviculales</taxon>
        <taxon>Naviculaceae</taxon>
        <taxon>Fistulifera</taxon>
    </lineage>
</organism>